<dbReference type="InterPro" id="IPR034641">
    <property type="entry name" value="RGL11"/>
</dbReference>
<protein>
    <submittedName>
        <fullName evidence="5">Autotransporter-associated beta strand repeat-containing protein</fullName>
    </submittedName>
</protein>
<dbReference type="InterPro" id="IPR011050">
    <property type="entry name" value="Pectin_lyase_fold/virulence"/>
</dbReference>
<dbReference type="PANTHER" id="PTHR43118:SF1">
    <property type="entry name" value="RHAMNOGALACTURONAN LYASE (EUROFUNG)"/>
    <property type="match status" value="1"/>
</dbReference>
<dbReference type="PANTHER" id="PTHR43118">
    <property type="entry name" value="RHAMNOGALACTURONAN LYASE (EUROFUNG)"/>
    <property type="match status" value="1"/>
</dbReference>
<dbReference type="InterPro" id="IPR041624">
    <property type="entry name" value="RGI_lyase"/>
</dbReference>
<evidence type="ECO:0000313" key="5">
    <source>
        <dbReference type="EMBL" id="SDG44594.1"/>
    </source>
</evidence>
<dbReference type="EMBL" id="FNCQ01000004">
    <property type="protein sequence ID" value="SDG44594.1"/>
    <property type="molecule type" value="Genomic_DNA"/>
</dbReference>
<accession>A0A1G7UAW9</accession>
<dbReference type="SUPFAM" id="SSF69318">
    <property type="entry name" value="Integrin alpha N-terminal domain"/>
    <property type="match status" value="1"/>
</dbReference>
<evidence type="ECO:0000259" key="4">
    <source>
        <dbReference type="Pfam" id="PF21348"/>
    </source>
</evidence>
<dbReference type="STRING" id="645274.SAMN04487901_10453"/>
<organism evidence="5 6">
    <name type="scientific">Prevotella communis</name>
    <dbReference type="NCBI Taxonomy" id="2913614"/>
    <lineage>
        <taxon>Bacteria</taxon>
        <taxon>Pseudomonadati</taxon>
        <taxon>Bacteroidota</taxon>
        <taxon>Bacteroidia</taxon>
        <taxon>Bacteroidales</taxon>
        <taxon>Prevotellaceae</taxon>
        <taxon>Prevotella</taxon>
    </lineage>
</organism>
<dbReference type="Proteomes" id="UP000198779">
    <property type="component" value="Unassembled WGS sequence"/>
</dbReference>
<feature type="domain" description="Rhamnogalacturonan lyase family 11 C-terminal" evidence="4">
    <location>
        <begin position="121"/>
        <end position="611"/>
    </location>
</feature>
<name>A0A1G7UAW9_9BACT</name>
<dbReference type="Pfam" id="PF21348">
    <property type="entry name" value="RGL11_C"/>
    <property type="match status" value="1"/>
</dbReference>
<reference evidence="6" key="1">
    <citation type="submission" date="2016-10" db="EMBL/GenBank/DDBJ databases">
        <authorList>
            <person name="Varghese N."/>
            <person name="Submissions S."/>
        </authorList>
    </citation>
    <scope>NUCLEOTIDE SEQUENCE [LARGE SCALE GENOMIC DNA]</scope>
    <source>
        <strain evidence="6">BP1-148</strain>
    </source>
</reference>
<keyword evidence="1 2" id="KW-0732">Signal</keyword>
<feature type="domain" description="Rhamnogalacturonan I lyase beta-sheet" evidence="3">
    <location>
        <begin position="23"/>
        <end position="106"/>
    </location>
</feature>
<dbReference type="InterPro" id="IPR028994">
    <property type="entry name" value="Integrin_alpha_N"/>
</dbReference>
<dbReference type="InterPro" id="IPR013783">
    <property type="entry name" value="Ig-like_fold"/>
</dbReference>
<dbReference type="SUPFAM" id="SSF51126">
    <property type="entry name" value="Pectin lyase-like"/>
    <property type="match status" value="1"/>
</dbReference>
<dbReference type="Gene3D" id="2.60.40.10">
    <property type="entry name" value="Immunoglobulins"/>
    <property type="match status" value="1"/>
</dbReference>
<sequence>MRRFLLTMTALVLATASMTAQRRTDQLDRGLIAMKTARGMYLNWRIQADEYYDVSYIVYRDGQPINDKPLSVSNYTDTEGTINSKYTVAAVVNGVVKNVSKVAKNWTTSYTEIQLNHEDIKSTLVPNDATCADVDGDGELEIIMKFDNLSEMEQSYPKYGPKIDGVDTKEYTIFECFKLDGTRLWWINCGPNMADFQNNEQNIMAYDWDGDGKAECIMRATDGLTMHMKDGSTYTVGDANANVRGANGGGVNWFICTDGEYLLYFNGETGAKYQEMPYPLKLRETPGADLATEWGHSGWQHRSSKHFFGAPYFDGKKPSIFLARGIYTRHKMIAYDVNPTTHQLTQRWRWDCNAGGPWKGQGYHNYCVTDVDWDGRDEIVYGSMVIDDNGKGLSTTGFGHGDAEQVGDLDPYRHGHEVFACMEDNPGTNYRDATTSKVYYRYIAGSDVGRCMAGNFSNAFPGSMGTPTDIGPISLVTCKTVSGITEAGVNQNMRIYWDGDLLEETFNYVNGKNTAGCIAKYGSWSPIYTMDGSMTNNDTKGTPCFQGDILGDWREEVIMRTANNNIRIYSTPTTTKWRIPSLWYDHQYRNAMVWQMCGYNQPPRPSYFLGELEGITMAPPPLTTTGRVEVMNNGTIGSSLNGQHVMVCETTNSNVTIEEGAQPEILTFNVPTWVQGSAASECTTKDTKINYVTYTCTVSGSGISGNGRLVKQGDGILELPKVDMSHTGETNIWAGVLNFDGTMKNSPLWLNRFAELNSDGGQFRSIKMDYASILRPGRADNRGTITTDSLLLGFGSRVIYDLYEDFSADQINTKYFYIETKNWQNGPDYLTPVIEIAYHGEGDIEPGKYLIGKATEIKGSINNIRIEGVPSNKKATLTTENESLYIIIEGMRSATTINWTGSESTVWDLDNTTNFLKGEEKSTFVTGDDVFFGDDATQFNVTINSELETDTIFVENTKAYTIQGTGSITGNSMLNKSGKGLLTIKTENAYTGGNRISGGAVIVTSLANSTQAKGNLGAVTTSANKFVIENGGELRTTAAVTNGSTIKFESETGGIINNSADFIVDRAMTGTKLTKKGTGWMKLNVNNTGLNTLVIAAGTVQCINSSTPAKTVEFQGGTLRENTSTSYTINVPQGKQGYWYMANRSTYSNKITGTGTLTAYCVTEKGTNYYATRTPVQCDFSNFEGTLVATSSLDDPSVLRFTLNTSSGMPKGTMNIGSNVEVQNSGKTFRIGKLTGSGALGGGCTFSNGTSVGANTWQVGNDANWGCSVKVTSNSNLVKLGTGKITWSGVNTNTGTTTIKEGELCLAATGKLGTGKLTVAQGATFSGTNLTTKQLENASVEVNGTLRPGSYSGAFSGSLFFGGKNVTLNQSAVYIVGTNKCATASANGCTALQNIGTLTINGTIRIEHVSSNTLAVGDSIRLWSNVTKFVGTPTIEGTNGIEWDDSRISEGLLFVKSIATDIKSQIVDTKSQARDIYDLRGRLVRKSATSTEGLKPGIYVIEGRKFVVK</sequence>
<dbReference type="RefSeq" id="WP_143010098.1">
    <property type="nucleotide sequence ID" value="NZ_FNCQ01000004.1"/>
</dbReference>
<evidence type="ECO:0000256" key="2">
    <source>
        <dbReference type="SAM" id="SignalP"/>
    </source>
</evidence>
<feature type="chain" id="PRO_5011580331" evidence="2">
    <location>
        <begin position="21"/>
        <end position="1509"/>
    </location>
</feature>
<evidence type="ECO:0000256" key="1">
    <source>
        <dbReference type="ARBA" id="ARBA00022729"/>
    </source>
</evidence>
<dbReference type="InterPro" id="IPR013425">
    <property type="entry name" value="Autotrns_rpt"/>
</dbReference>
<evidence type="ECO:0000313" key="6">
    <source>
        <dbReference type="Proteomes" id="UP000198779"/>
    </source>
</evidence>
<evidence type="ECO:0000259" key="3">
    <source>
        <dbReference type="Pfam" id="PF18370"/>
    </source>
</evidence>
<gene>
    <name evidence="5" type="ORF">SAMN04487901_10453</name>
</gene>
<dbReference type="InterPro" id="IPR049366">
    <property type="entry name" value="RGL11_C"/>
</dbReference>
<proteinExistence type="predicted"/>
<keyword evidence="6" id="KW-1185">Reference proteome</keyword>
<dbReference type="Pfam" id="PF12951">
    <property type="entry name" value="PATR"/>
    <property type="match status" value="3"/>
</dbReference>
<feature type="signal peptide" evidence="2">
    <location>
        <begin position="1"/>
        <end position="20"/>
    </location>
</feature>
<dbReference type="Pfam" id="PF18370">
    <property type="entry name" value="RGI_lyase"/>
    <property type="match status" value="1"/>
</dbReference>